<dbReference type="InParanoid" id="A0A517SJU9"/>
<dbReference type="SUPFAM" id="SSF81853">
    <property type="entry name" value="Family 10 polysaccharide lyase"/>
    <property type="match status" value="1"/>
</dbReference>
<accession>A0A517SJU9</accession>
<dbReference type="AlphaFoldDB" id="A0A517SJU9"/>
<proteinExistence type="predicted"/>
<dbReference type="EMBL" id="CP036271">
    <property type="protein sequence ID" value="QDT56397.1"/>
    <property type="molecule type" value="Genomic_DNA"/>
</dbReference>
<dbReference type="Gene3D" id="1.50.10.20">
    <property type="match status" value="1"/>
</dbReference>
<evidence type="ECO:0000256" key="1">
    <source>
        <dbReference type="SAM" id="SignalP"/>
    </source>
</evidence>
<reference evidence="2 3" key="1">
    <citation type="submission" date="2019-02" db="EMBL/GenBank/DDBJ databases">
        <title>Deep-cultivation of Planctomycetes and their phenomic and genomic characterization uncovers novel biology.</title>
        <authorList>
            <person name="Wiegand S."/>
            <person name="Jogler M."/>
            <person name="Boedeker C."/>
            <person name="Pinto D."/>
            <person name="Vollmers J."/>
            <person name="Rivas-Marin E."/>
            <person name="Kohn T."/>
            <person name="Peeters S.H."/>
            <person name="Heuer A."/>
            <person name="Rast P."/>
            <person name="Oberbeckmann S."/>
            <person name="Bunk B."/>
            <person name="Jeske O."/>
            <person name="Meyerdierks A."/>
            <person name="Storesund J.E."/>
            <person name="Kallscheuer N."/>
            <person name="Luecker S."/>
            <person name="Lage O.M."/>
            <person name="Pohl T."/>
            <person name="Merkel B.J."/>
            <person name="Hornburger P."/>
            <person name="Mueller R.-W."/>
            <person name="Bruemmer F."/>
            <person name="Labrenz M."/>
            <person name="Spormann A.M."/>
            <person name="Op den Camp H."/>
            <person name="Overmann J."/>
            <person name="Amann R."/>
            <person name="Jetten M.S.M."/>
            <person name="Mascher T."/>
            <person name="Medema M.H."/>
            <person name="Devos D.P."/>
            <person name="Kaster A.-K."/>
            <person name="Ovreas L."/>
            <person name="Rohde M."/>
            <person name="Galperin M.Y."/>
            <person name="Jogler C."/>
        </authorList>
    </citation>
    <scope>NUCLEOTIDE SEQUENCE [LARGE SCALE GENOMIC DNA]</scope>
    <source>
        <strain evidence="2 3">Pan44</strain>
    </source>
</reference>
<organism evidence="2 3">
    <name type="scientific">Caulifigura coniformis</name>
    <dbReference type="NCBI Taxonomy" id="2527983"/>
    <lineage>
        <taxon>Bacteria</taxon>
        <taxon>Pseudomonadati</taxon>
        <taxon>Planctomycetota</taxon>
        <taxon>Planctomycetia</taxon>
        <taxon>Planctomycetales</taxon>
        <taxon>Planctomycetaceae</taxon>
        <taxon>Caulifigura</taxon>
    </lineage>
</organism>
<dbReference type="RefSeq" id="WP_145033840.1">
    <property type="nucleotide sequence ID" value="NZ_CP036271.1"/>
</dbReference>
<keyword evidence="2" id="KW-0456">Lyase</keyword>
<dbReference type="Proteomes" id="UP000315700">
    <property type="component" value="Chromosome"/>
</dbReference>
<sequence precursor="true">MSAIRLWSMLGSLLTAVAVFTSPLNGGDPLATQARDAVSRAGAFYHEKVAAHGGYVYQYSADLSLREGESVTDLETVWVQPPGTPTVGLTFLKAYERTGDERLLVAAKDAAYCLLEGQFQSGAWNGWIDFAPDKRKNYAFITGKNQKKNARNYSTFDDDKTQAALKFLMRYDRSTGFKDARVHAAVERALSSVLTAQFAHGGWPQGYKAPVDQTVTKVARARYPADWPRQYPGGDYWDFPTLNDNSQVDVIETLFQASEIYGQPAYRSAALKGAGFLLAAQMPEPQPAWAQQYNYDFEPVWARKFEPPAVSGSESQNVIAMLMDVYVETGDRTFLAAIEPALNYLERSKLSDGQLARFYELKTNEPLYFTREYVLTKDDSDLPTHYGFKVSSKLESLRKRFEKLSTAKPAALEQEKARLWGRSERTSPPSADEVQRVIASLDHRGAWVETGRLKYHPGKKEDRPIISSATFARNMDLLSRYIAAHSTK</sequence>
<gene>
    <name evidence="2" type="ORF">Pan44_44510</name>
</gene>
<evidence type="ECO:0000313" key="2">
    <source>
        <dbReference type="EMBL" id="QDT56397.1"/>
    </source>
</evidence>
<dbReference type="InterPro" id="IPR012669">
    <property type="entry name" value="Pectate_lyase"/>
</dbReference>
<feature type="chain" id="PRO_5022213827" evidence="1">
    <location>
        <begin position="22"/>
        <end position="488"/>
    </location>
</feature>
<dbReference type="GO" id="GO:0016829">
    <property type="term" value="F:lyase activity"/>
    <property type="evidence" value="ECO:0007669"/>
    <property type="project" value="UniProtKB-KW"/>
</dbReference>
<evidence type="ECO:0000313" key="3">
    <source>
        <dbReference type="Proteomes" id="UP000315700"/>
    </source>
</evidence>
<dbReference type="Pfam" id="PF09492">
    <property type="entry name" value="Pec_lyase"/>
    <property type="match status" value="1"/>
</dbReference>
<dbReference type="KEGG" id="ccos:Pan44_44510"/>
<name>A0A517SJU9_9PLAN</name>
<keyword evidence="1" id="KW-0732">Signal</keyword>
<dbReference type="OrthoDB" id="9804686at2"/>
<feature type="signal peptide" evidence="1">
    <location>
        <begin position="1"/>
        <end position="21"/>
    </location>
</feature>
<protein>
    <submittedName>
        <fullName evidence="2">Pectic acid lyase</fullName>
    </submittedName>
</protein>
<keyword evidence="3" id="KW-1185">Reference proteome</keyword>